<feature type="region of interest" description="Disordered" evidence="1">
    <location>
        <begin position="115"/>
        <end position="140"/>
    </location>
</feature>
<gene>
    <name evidence="2" type="ORF">CCMP2556_LOCUS3325</name>
</gene>
<evidence type="ECO:0000313" key="3">
    <source>
        <dbReference type="Proteomes" id="UP001642484"/>
    </source>
</evidence>
<sequence>QADRKFTEDWPGGAPQVEVTAGWLPRLQQRLHAARSRLRERRADALLYALVDLCADELVAVTRAFFARLTWLEEDLRIRGDRSLLDLGEVSLAQLQLAIVARRLRSLQRVVRRASEYQEPNGRQEHLHHPAGRSSVKAGPNDLQAGPIRFVACSCTW</sequence>
<proteinExistence type="predicted"/>
<dbReference type="InterPro" id="IPR045861">
    <property type="entry name" value="CorA_cytoplasmic_dom"/>
</dbReference>
<keyword evidence="3" id="KW-1185">Reference proteome</keyword>
<accession>A0ABP0HXN2</accession>
<evidence type="ECO:0000256" key="1">
    <source>
        <dbReference type="SAM" id="MobiDB-lite"/>
    </source>
</evidence>
<protein>
    <submittedName>
        <fullName evidence="2">Uncharacterized protein</fullName>
    </submittedName>
</protein>
<name>A0ABP0HXN2_9DINO</name>
<evidence type="ECO:0000313" key="2">
    <source>
        <dbReference type="EMBL" id="CAK8993650.1"/>
    </source>
</evidence>
<organism evidence="2 3">
    <name type="scientific">Durusdinium trenchii</name>
    <dbReference type="NCBI Taxonomy" id="1381693"/>
    <lineage>
        <taxon>Eukaryota</taxon>
        <taxon>Sar</taxon>
        <taxon>Alveolata</taxon>
        <taxon>Dinophyceae</taxon>
        <taxon>Suessiales</taxon>
        <taxon>Symbiodiniaceae</taxon>
        <taxon>Durusdinium</taxon>
    </lineage>
</organism>
<comment type="caution">
    <text evidence="2">The sequence shown here is derived from an EMBL/GenBank/DDBJ whole genome shotgun (WGS) entry which is preliminary data.</text>
</comment>
<dbReference type="SUPFAM" id="SSF143865">
    <property type="entry name" value="CorA soluble domain-like"/>
    <property type="match status" value="1"/>
</dbReference>
<dbReference type="EMBL" id="CAXAMN010001293">
    <property type="protein sequence ID" value="CAK8993650.1"/>
    <property type="molecule type" value="Genomic_DNA"/>
</dbReference>
<reference evidence="2 3" key="1">
    <citation type="submission" date="2024-02" db="EMBL/GenBank/DDBJ databases">
        <authorList>
            <person name="Chen Y."/>
            <person name="Shah S."/>
            <person name="Dougan E. K."/>
            <person name="Thang M."/>
            <person name="Chan C."/>
        </authorList>
    </citation>
    <scope>NUCLEOTIDE SEQUENCE [LARGE SCALE GENOMIC DNA]</scope>
</reference>
<feature type="non-terminal residue" evidence="2">
    <location>
        <position position="1"/>
    </location>
</feature>
<dbReference type="Proteomes" id="UP001642484">
    <property type="component" value="Unassembled WGS sequence"/>
</dbReference>